<feature type="transmembrane region" description="Helical" evidence="6">
    <location>
        <begin position="25"/>
        <end position="42"/>
    </location>
</feature>
<evidence type="ECO:0000313" key="8">
    <source>
        <dbReference type="Proteomes" id="UP000596063"/>
    </source>
</evidence>
<dbReference type="EMBL" id="CP066167">
    <property type="protein sequence ID" value="QQD18392.1"/>
    <property type="molecule type" value="Genomic_DNA"/>
</dbReference>
<evidence type="ECO:0000256" key="2">
    <source>
        <dbReference type="ARBA" id="ARBA00022475"/>
    </source>
</evidence>
<dbReference type="InterPro" id="IPR005538">
    <property type="entry name" value="LrgA/CidA"/>
</dbReference>
<sequence length="122" mass="13170">MLTGLLTLLGFQLLGEALQRLLGLPLPGPVIGMFLLFGFLCLRGEVPEHLETGSQRLIDMMPLLFMAPAAGVFFLGAGFADQWPGFLAAVTLGTVFSLIFSGLLLKTLTKKRDKHGAESQHD</sequence>
<dbReference type="Pfam" id="PF03788">
    <property type="entry name" value="LrgA"/>
    <property type="match status" value="1"/>
</dbReference>
<feature type="transmembrane region" description="Helical" evidence="6">
    <location>
        <begin position="86"/>
        <end position="105"/>
    </location>
</feature>
<dbReference type="PANTHER" id="PTHR33931">
    <property type="entry name" value="HOLIN-LIKE PROTEIN CIDA-RELATED"/>
    <property type="match status" value="1"/>
</dbReference>
<dbReference type="Proteomes" id="UP000596063">
    <property type="component" value="Chromosome"/>
</dbReference>
<keyword evidence="2" id="KW-1003">Cell membrane</keyword>
<keyword evidence="8" id="KW-1185">Reference proteome</keyword>
<evidence type="ECO:0000256" key="6">
    <source>
        <dbReference type="SAM" id="Phobius"/>
    </source>
</evidence>
<gene>
    <name evidence="7" type="ORF">I6N98_00500</name>
</gene>
<protein>
    <submittedName>
        <fullName evidence="7">CidA/LrgA family protein</fullName>
    </submittedName>
</protein>
<evidence type="ECO:0000313" key="7">
    <source>
        <dbReference type="EMBL" id="QQD18392.1"/>
    </source>
</evidence>
<dbReference type="GO" id="GO:0005886">
    <property type="term" value="C:plasma membrane"/>
    <property type="evidence" value="ECO:0007669"/>
    <property type="project" value="UniProtKB-SubCell"/>
</dbReference>
<keyword evidence="3 6" id="KW-0812">Transmembrane</keyword>
<feature type="transmembrane region" description="Helical" evidence="6">
    <location>
        <begin position="63"/>
        <end position="80"/>
    </location>
</feature>
<evidence type="ECO:0000256" key="4">
    <source>
        <dbReference type="ARBA" id="ARBA00022989"/>
    </source>
</evidence>
<evidence type="ECO:0000256" key="5">
    <source>
        <dbReference type="ARBA" id="ARBA00023136"/>
    </source>
</evidence>
<dbReference type="AlphaFoldDB" id="A0A7T4R175"/>
<dbReference type="PANTHER" id="PTHR33931:SF2">
    <property type="entry name" value="HOLIN-LIKE PROTEIN CIDA"/>
    <property type="match status" value="1"/>
</dbReference>
<keyword evidence="5 6" id="KW-0472">Membrane</keyword>
<evidence type="ECO:0000256" key="3">
    <source>
        <dbReference type="ARBA" id="ARBA00022692"/>
    </source>
</evidence>
<name>A0A7T4R175_9GAMM</name>
<comment type="subcellular location">
    <subcellularLocation>
        <location evidence="1">Cell membrane</location>
        <topology evidence="1">Multi-pass membrane protein</topology>
    </subcellularLocation>
</comment>
<evidence type="ECO:0000256" key="1">
    <source>
        <dbReference type="ARBA" id="ARBA00004651"/>
    </source>
</evidence>
<reference evidence="7 8" key="1">
    <citation type="submission" date="2020-12" db="EMBL/GenBank/DDBJ databases">
        <authorList>
            <person name="Shan Y."/>
        </authorList>
    </citation>
    <scope>NUCLEOTIDE SEQUENCE [LARGE SCALE GENOMIC DNA]</scope>
    <source>
        <strain evidence="8">csc3.9</strain>
    </source>
</reference>
<accession>A0A7T4R175</accession>
<dbReference type="KEGG" id="snan:I6N98_00500"/>
<dbReference type="RefSeq" id="WP_198569886.1">
    <property type="nucleotide sequence ID" value="NZ_CP066167.1"/>
</dbReference>
<proteinExistence type="predicted"/>
<organism evidence="7 8">
    <name type="scientific">Spongiibacter nanhainus</name>
    <dbReference type="NCBI Taxonomy" id="2794344"/>
    <lineage>
        <taxon>Bacteria</taxon>
        <taxon>Pseudomonadati</taxon>
        <taxon>Pseudomonadota</taxon>
        <taxon>Gammaproteobacteria</taxon>
        <taxon>Cellvibrionales</taxon>
        <taxon>Spongiibacteraceae</taxon>
        <taxon>Spongiibacter</taxon>
    </lineage>
</organism>
<keyword evidence="4 6" id="KW-1133">Transmembrane helix</keyword>